<comment type="caution">
    <text evidence="3">The sequence shown here is derived from an EMBL/GenBank/DDBJ whole genome shotgun (WGS) entry which is preliminary data.</text>
</comment>
<gene>
    <name evidence="3" type="ORF">ETD96_37255</name>
</gene>
<dbReference type="Gene3D" id="1.20.5.1930">
    <property type="match status" value="1"/>
</dbReference>
<keyword evidence="4" id="KW-1185">Reference proteome</keyword>
<dbReference type="Pfam" id="PF07730">
    <property type="entry name" value="HisKA_3"/>
    <property type="match status" value="1"/>
</dbReference>
<dbReference type="GO" id="GO:0016020">
    <property type="term" value="C:membrane"/>
    <property type="evidence" value="ECO:0007669"/>
    <property type="project" value="InterPro"/>
</dbReference>
<dbReference type="GO" id="GO:0046983">
    <property type="term" value="F:protein dimerization activity"/>
    <property type="evidence" value="ECO:0007669"/>
    <property type="project" value="InterPro"/>
</dbReference>
<sequence>MAYPSPEPGRARSEDGAGGRPDPATVHAAAREVARQLSADPHRVAHELADQITHRLFAVSLELHGALARIHDPHAAQRVHTALAGLDDTLTELRHVIFDLHATPGGPG</sequence>
<protein>
    <submittedName>
        <fullName evidence="3">Histidine kinase</fullName>
    </submittedName>
</protein>
<dbReference type="EMBL" id="VCKZ01000424">
    <property type="protein sequence ID" value="TMR28543.1"/>
    <property type="molecule type" value="Genomic_DNA"/>
</dbReference>
<name>A0A5S4G6A4_9ACTN</name>
<dbReference type="GO" id="GO:0000155">
    <property type="term" value="F:phosphorelay sensor kinase activity"/>
    <property type="evidence" value="ECO:0007669"/>
    <property type="project" value="InterPro"/>
</dbReference>
<dbReference type="Proteomes" id="UP000305238">
    <property type="component" value="Unassembled WGS sequence"/>
</dbReference>
<keyword evidence="3" id="KW-0808">Transferase</keyword>
<feature type="region of interest" description="Disordered" evidence="1">
    <location>
        <begin position="1"/>
        <end position="24"/>
    </location>
</feature>
<feature type="domain" description="Signal transduction histidine kinase subgroup 3 dimerisation and phosphoacceptor" evidence="2">
    <location>
        <begin position="42"/>
        <end position="102"/>
    </location>
</feature>
<dbReference type="AlphaFoldDB" id="A0A5S4G6A4"/>
<reference evidence="3 4" key="1">
    <citation type="submission" date="2019-05" db="EMBL/GenBank/DDBJ databases">
        <title>Draft genome sequence of Actinomadura geliboluensis A8036.</title>
        <authorList>
            <person name="Saricaoglu S."/>
            <person name="Isik K."/>
        </authorList>
    </citation>
    <scope>NUCLEOTIDE SEQUENCE [LARGE SCALE GENOMIC DNA]</scope>
    <source>
        <strain evidence="3 4">A8036</strain>
    </source>
</reference>
<evidence type="ECO:0000256" key="1">
    <source>
        <dbReference type="SAM" id="MobiDB-lite"/>
    </source>
</evidence>
<evidence type="ECO:0000313" key="4">
    <source>
        <dbReference type="Proteomes" id="UP000305238"/>
    </source>
</evidence>
<evidence type="ECO:0000259" key="2">
    <source>
        <dbReference type="Pfam" id="PF07730"/>
    </source>
</evidence>
<dbReference type="InterPro" id="IPR011712">
    <property type="entry name" value="Sig_transdc_His_kin_sub3_dim/P"/>
</dbReference>
<keyword evidence="3" id="KW-0418">Kinase</keyword>
<accession>A0A5S4G6A4</accession>
<organism evidence="3 4">
    <name type="scientific">Actinomadura geliboluensis</name>
    <dbReference type="NCBI Taxonomy" id="882440"/>
    <lineage>
        <taxon>Bacteria</taxon>
        <taxon>Bacillati</taxon>
        <taxon>Actinomycetota</taxon>
        <taxon>Actinomycetes</taxon>
        <taxon>Streptosporangiales</taxon>
        <taxon>Thermomonosporaceae</taxon>
        <taxon>Actinomadura</taxon>
    </lineage>
</organism>
<dbReference type="OrthoDB" id="3481816at2"/>
<evidence type="ECO:0000313" key="3">
    <source>
        <dbReference type="EMBL" id="TMR28543.1"/>
    </source>
</evidence>
<proteinExistence type="predicted"/>